<gene>
    <name evidence="7" type="ORF">L602_001700000580</name>
</gene>
<accession>A0A562BQB8</accession>
<keyword evidence="2" id="KW-1003">Cell membrane</keyword>
<feature type="transmembrane region" description="Helical" evidence="6">
    <location>
        <begin position="261"/>
        <end position="282"/>
    </location>
</feature>
<evidence type="ECO:0000256" key="2">
    <source>
        <dbReference type="ARBA" id="ARBA00022475"/>
    </source>
</evidence>
<feature type="transmembrane region" description="Helical" evidence="6">
    <location>
        <begin position="218"/>
        <end position="249"/>
    </location>
</feature>
<dbReference type="Proteomes" id="UP000318141">
    <property type="component" value="Unassembled WGS sequence"/>
</dbReference>
<dbReference type="AlphaFoldDB" id="A0A562BQB8"/>
<dbReference type="EMBL" id="VLJN01000009">
    <property type="protein sequence ID" value="TWG87466.1"/>
    <property type="molecule type" value="Genomic_DNA"/>
</dbReference>
<feature type="transmembrane region" description="Helical" evidence="6">
    <location>
        <begin position="186"/>
        <end position="206"/>
    </location>
</feature>
<protein>
    <submittedName>
        <fullName evidence="7">Branched-chain amino acid transport system permease protein</fullName>
    </submittedName>
</protein>
<comment type="subcellular location">
    <subcellularLocation>
        <location evidence="1">Cell membrane</location>
        <topology evidence="1">Multi-pass membrane protein</topology>
    </subcellularLocation>
</comment>
<evidence type="ECO:0000313" key="7">
    <source>
        <dbReference type="EMBL" id="TWG87466.1"/>
    </source>
</evidence>
<dbReference type="GO" id="GO:0005886">
    <property type="term" value="C:plasma membrane"/>
    <property type="evidence" value="ECO:0007669"/>
    <property type="project" value="UniProtKB-SubCell"/>
</dbReference>
<dbReference type="PANTHER" id="PTHR30482">
    <property type="entry name" value="HIGH-AFFINITY BRANCHED-CHAIN AMINO ACID TRANSPORT SYSTEM PERMEASE"/>
    <property type="match status" value="1"/>
</dbReference>
<evidence type="ECO:0000256" key="5">
    <source>
        <dbReference type="ARBA" id="ARBA00023136"/>
    </source>
</evidence>
<dbReference type="GO" id="GO:0015658">
    <property type="term" value="F:branched-chain amino acid transmembrane transporter activity"/>
    <property type="evidence" value="ECO:0007669"/>
    <property type="project" value="InterPro"/>
</dbReference>
<feature type="transmembrane region" description="Helical" evidence="6">
    <location>
        <begin position="31"/>
        <end position="51"/>
    </location>
</feature>
<dbReference type="Pfam" id="PF02653">
    <property type="entry name" value="BPD_transp_2"/>
    <property type="match status" value="1"/>
</dbReference>
<feature type="transmembrane region" description="Helical" evidence="6">
    <location>
        <begin position="129"/>
        <end position="149"/>
    </location>
</feature>
<proteinExistence type="predicted"/>
<feature type="transmembrane region" description="Helical" evidence="6">
    <location>
        <begin position="6"/>
        <end position="24"/>
    </location>
</feature>
<comment type="caution">
    <text evidence="7">The sequence shown here is derived from an EMBL/GenBank/DDBJ whole genome shotgun (WGS) entry which is preliminary data.</text>
</comment>
<dbReference type="InterPro" id="IPR001851">
    <property type="entry name" value="ABC_transp_permease"/>
</dbReference>
<dbReference type="InterPro" id="IPR043428">
    <property type="entry name" value="LivM-like"/>
</dbReference>
<organism evidence="7 8">
    <name type="scientific">Cupriavidus gilardii J11</name>
    <dbReference type="NCBI Taxonomy" id="936133"/>
    <lineage>
        <taxon>Bacteria</taxon>
        <taxon>Pseudomonadati</taxon>
        <taxon>Pseudomonadota</taxon>
        <taxon>Betaproteobacteria</taxon>
        <taxon>Burkholderiales</taxon>
        <taxon>Burkholderiaceae</taxon>
        <taxon>Cupriavidus</taxon>
    </lineage>
</organism>
<evidence type="ECO:0000256" key="3">
    <source>
        <dbReference type="ARBA" id="ARBA00022692"/>
    </source>
</evidence>
<keyword evidence="8" id="KW-1185">Reference proteome</keyword>
<dbReference type="CDD" id="cd06581">
    <property type="entry name" value="TM_PBP1_LivM_like"/>
    <property type="match status" value="1"/>
</dbReference>
<keyword evidence="4 6" id="KW-1133">Transmembrane helix</keyword>
<feature type="transmembrane region" description="Helical" evidence="6">
    <location>
        <begin position="86"/>
        <end position="103"/>
    </location>
</feature>
<dbReference type="PANTHER" id="PTHR30482:SF10">
    <property type="entry name" value="HIGH-AFFINITY BRANCHED-CHAIN AMINO ACID TRANSPORT PROTEIN BRAE"/>
    <property type="match status" value="1"/>
</dbReference>
<sequence length="295" mass="31207">MFDFLISSLTVAGIYALMALGLNLQAGYAGLLNFGHIAFAGLGAYATGIALQAGWSPVVGIAAGVLAAMLLGWCMARLGRQLGSDYWGIATLAIAEILRTVAVNEDWLTGGANGISGLTSPFDGLARPWNALAFLAVVMLAVAVFALLCRRLGNGRFGRALRLMREEPQLAACMGYDLRALKTRSVMAGAALTALAGTFYAYYMSFVGPDYMLASETFLLWTMLMIGGLGNTAGVLVGVVLVQAAYVLVPFAKDHLQFSSDLAGALRLGLVGFILLACLLWRSEGLVPERLRKIA</sequence>
<keyword evidence="3 6" id="KW-0812">Transmembrane</keyword>
<evidence type="ECO:0000256" key="4">
    <source>
        <dbReference type="ARBA" id="ARBA00022989"/>
    </source>
</evidence>
<name>A0A562BQB8_9BURK</name>
<keyword evidence="5 6" id="KW-0472">Membrane</keyword>
<feature type="transmembrane region" description="Helical" evidence="6">
    <location>
        <begin position="57"/>
        <end position="74"/>
    </location>
</feature>
<evidence type="ECO:0000313" key="8">
    <source>
        <dbReference type="Proteomes" id="UP000318141"/>
    </source>
</evidence>
<evidence type="ECO:0000256" key="1">
    <source>
        <dbReference type="ARBA" id="ARBA00004651"/>
    </source>
</evidence>
<dbReference type="OrthoDB" id="9814461at2"/>
<evidence type="ECO:0000256" key="6">
    <source>
        <dbReference type="SAM" id="Phobius"/>
    </source>
</evidence>
<reference evidence="7 8" key="1">
    <citation type="submission" date="2019-07" db="EMBL/GenBank/DDBJ databases">
        <title>Genome sequencing of lignin-degrading bacterial isolates.</title>
        <authorList>
            <person name="Gladden J."/>
        </authorList>
    </citation>
    <scope>NUCLEOTIDE SEQUENCE [LARGE SCALE GENOMIC DNA]</scope>
    <source>
        <strain evidence="7 8">J11</strain>
    </source>
</reference>